<dbReference type="RefSeq" id="XP_018062661.1">
    <property type="nucleotide sequence ID" value="XM_018213662.1"/>
</dbReference>
<dbReference type="GO" id="GO:0051537">
    <property type="term" value="F:2 iron, 2 sulfur cluster binding"/>
    <property type="evidence" value="ECO:0007669"/>
    <property type="project" value="InterPro"/>
</dbReference>
<proteinExistence type="predicted"/>
<dbReference type="EMBL" id="KQ947436">
    <property type="protein sequence ID" value="KUJ08306.1"/>
    <property type="molecule type" value="Genomic_DNA"/>
</dbReference>
<name>A0A132B7C1_MOLSC</name>
<feature type="signal peptide" evidence="1">
    <location>
        <begin position="1"/>
        <end position="28"/>
    </location>
</feature>
<gene>
    <name evidence="2" type="ORF">LY89DRAFT_677176</name>
</gene>
<keyword evidence="3" id="KW-1185">Reference proteome</keyword>
<evidence type="ECO:0000313" key="3">
    <source>
        <dbReference type="Proteomes" id="UP000070700"/>
    </source>
</evidence>
<accession>A0A132B7C1</accession>
<dbReference type="KEGG" id="psco:LY89DRAFT_677176"/>
<dbReference type="InParanoid" id="A0A132B7C1"/>
<sequence length="157" mass="16456">MIAISSIKKTAFGLVTLLLLLASSPVVSTPVASDTLRVFIRADDGSYSPSESMASVIKARSSDWSLEKRSTATVKACSDAGCSNCNTVFDGSLDKNTGCLQAINTACLIVSNLNDANIQFWNHNECNGRSTVWRGCGSNNAFVSAPGTNSLGVHTGC</sequence>
<dbReference type="InterPro" id="IPR006058">
    <property type="entry name" value="2Fe2S_fd_BS"/>
</dbReference>
<dbReference type="PROSITE" id="PS00197">
    <property type="entry name" value="2FE2S_FER_1"/>
    <property type="match status" value="1"/>
</dbReference>
<organism evidence="2 3">
    <name type="scientific">Mollisia scopiformis</name>
    <name type="common">Conifer needle endophyte fungus</name>
    <name type="synonym">Phialocephala scopiformis</name>
    <dbReference type="NCBI Taxonomy" id="149040"/>
    <lineage>
        <taxon>Eukaryota</taxon>
        <taxon>Fungi</taxon>
        <taxon>Dikarya</taxon>
        <taxon>Ascomycota</taxon>
        <taxon>Pezizomycotina</taxon>
        <taxon>Leotiomycetes</taxon>
        <taxon>Helotiales</taxon>
        <taxon>Mollisiaceae</taxon>
        <taxon>Mollisia</taxon>
    </lineage>
</organism>
<dbReference type="Proteomes" id="UP000070700">
    <property type="component" value="Unassembled WGS sequence"/>
</dbReference>
<reference evidence="2 3" key="1">
    <citation type="submission" date="2015-10" db="EMBL/GenBank/DDBJ databases">
        <title>Full genome of DAOMC 229536 Phialocephala scopiformis, a fungal endophyte of spruce producing the potent anti-insectan compound rugulosin.</title>
        <authorList>
            <consortium name="DOE Joint Genome Institute"/>
            <person name="Walker A.K."/>
            <person name="Frasz S.L."/>
            <person name="Seifert K.A."/>
            <person name="Miller J.D."/>
            <person name="Mondo S.J."/>
            <person name="Labutti K."/>
            <person name="Lipzen A."/>
            <person name="Dockter R."/>
            <person name="Kennedy M."/>
            <person name="Grigoriev I.V."/>
            <person name="Spatafora J.W."/>
        </authorList>
    </citation>
    <scope>NUCLEOTIDE SEQUENCE [LARGE SCALE GENOMIC DNA]</scope>
    <source>
        <strain evidence="2 3">CBS 120377</strain>
    </source>
</reference>
<dbReference type="GeneID" id="28823388"/>
<dbReference type="OrthoDB" id="3560057at2759"/>
<protein>
    <submittedName>
        <fullName evidence="2">Uncharacterized protein</fullName>
    </submittedName>
</protein>
<dbReference type="AlphaFoldDB" id="A0A132B7C1"/>
<keyword evidence="1" id="KW-0732">Signal</keyword>
<feature type="chain" id="PRO_5007287957" evidence="1">
    <location>
        <begin position="29"/>
        <end position="157"/>
    </location>
</feature>
<evidence type="ECO:0000256" key="1">
    <source>
        <dbReference type="SAM" id="SignalP"/>
    </source>
</evidence>
<evidence type="ECO:0000313" key="2">
    <source>
        <dbReference type="EMBL" id="KUJ08306.1"/>
    </source>
</evidence>